<keyword evidence="3" id="KW-1185">Reference proteome</keyword>
<keyword evidence="1" id="KW-0732">Signal</keyword>
<dbReference type="PROSITE" id="PS51257">
    <property type="entry name" value="PROKAR_LIPOPROTEIN"/>
    <property type="match status" value="1"/>
</dbReference>
<feature type="chain" id="PRO_5005661130" description="Lipoprotein" evidence="1">
    <location>
        <begin position="33"/>
        <end position="324"/>
    </location>
</feature>
<gene>
    <name evidence="2" type="ORF">KAOT1_02236</name>
</gene>
<evidence type="ECO:0000256" key="1">
    <source>
        <dbReference type="SAM" id="SignalP"/>
    </source>
</evidence>
<evidence type="ECO:0008006" key="4">
    <source>
        <dbReference type="Google" id="ProtNLM"/>
    </source>
</evidence>
<evidence type="ECO:0000313" key="2">
    <source>
        <dbReference type="EMBL" id="EDP94176.1"/>
    </source>
</evidence>
<protein>
    <recommendedName>
        <fullName evidence="4">Lipoprotein</fullName>
    </recommendedName>
</protein>
<dbReference type="InterPro" id="IPR021236">
    <property type="entry name" value="Uncharacterised_YfdX"/>
</dbReference>
<reference evidence="2 3" key="1">
    <citation type="journal article" date="2011" name="J. Bacteriol.">
        <title>Genome sequence of the algicidal bacterium Kordia algicida OT-1.</title>
        <authorList>
            <person name="Lee H.S."/>
            <person name="Kang S.G."/>
            <person name="Kwon K.K."/>
            <person name="Lee J.H."/>
            <person name="Kim S.J."/>
        </authorList>
    </citation>
    <scope>NUCLEOTIDE SEQUENCE [LARGE SCALE GENOMIC DNA]</scope>
    <source>
        <strain evidence="2 3">OT-1</strain>
    </source>
</reference>
<feature type="signal peptide" evidence="1">
    <location>
        <begin position="1"/>
        <end position="32"/>
    </location>
</feature>
<dbReference type="Pfam" id="PF10938">
    <property type="entry name" value="YfdX"/>
    <property type="match status" value="1"/>
</dbReference>
<sequence>MFNSKKLLKMKTLKFGLLTLLAILFLSCNQDKTENKSVALNTDKESIEGVVPEAKHYFTKAQFQEAFDAEIQHNIRLGSDELMKDATDVVNATKKAITSIADSSYVEAKNSIELGIGKAEAITALNPELALAPVDFEIGTNDLIADISSIKAVKDLAEEALDDGRIQEAAQLLDGLKSEIEIKTYSLPIATYRIALKQALVLAKEKKYKEASTFLNATLNTIVVEKKRIPLPLIRAEHILKKLDETVQEKDFDQKLAKQLLENASYELKFAEALGYGKKDKEFKELNNAVKEISKVVKNTSNTDEKGLLQKLRAKLSEFKERIS</sequence>
<dbReference type="eggNOG" id="ENOG502Z8FZ">
    <property type="taxonomic scope" value="Bacteria"/>
</dbReference>
<dbReference type="HOGENOM" id="CLU_064067_0_0_10"/>
<dbReference type="Proteomes" id="UP000002945">
    <property type="component" value="Unassembled WGS sequence"/>
</dbReference>
<dbReference type="AlphaFoldDB" id="A9EDU0"/>
<comment type="caution">
    <text evidence="2">The sequence shown here is derived from an EMBL/GenBank/DDBJ whole genome shotgun (WGS) entry which is preliminary data.</text>
</comment>
<dbReference type="EMBL" id="ABIB01000025">
    <property type="protein sequence ID" value="EDP94176.1"/>
    <property type="molecule type" value="Genomic_DNA"/>
</dbReference>
<proteinExistence type="predicted"/>
<name>A9EDU0_9FLAO</name>
<evidence type="ECO:0000313" key="3">
    <source>
        <dbReference type="Proteomes" id="UP000002945"/>
    </source>
</evidence>
<dbReference type="STRING" id="391587.KAOT1_02236"/>
<accession>A9EDU0</accession>
<organism evidence="2 3">
    <name type="scientific">Kordia algicida OT-1</name>
    <dbReference type="NCBI Taxonomy" id="391587"/>
    <lineage>
        <taxon>Bacteria</taxon>
        <taxon>Pseudomonadati</taxon>
        <taxon>Bacteroidota</taxon>
        <taxon>Flavobacteriia</taxon>
        <taxon>Flavobacteriales</taxon>
        <taxon>Flavobacteriaceae</taxon>
        <taxon>Kordia</taxon>
    </lineage>
</organism>